<evidence type="ECO:0000313" key="6">
    <source>
        <dbReference type="Proteomes" id="UP000655225"/>
    </source>
</evidence>
<protein>
    <recommendedName>
        <fullName evidence="4">Inositol polyphosphate-related phosphatase domain-containing protein</fullName>
    </recommendedName>
</protein>
<dbReference type="AlphaFoldDB" id="A0A834YZM2"/>
<dbReference type="InterPro" id="IPR045849">
    <property type="entry name" value="IP5P_plant"/>
</dbReference>
<sequence length="562" mass="64220">MKTERGKNFKSSWPKVVVRKWLNIKSKSDEFHSDYSVRAMTGINERRKSCSDEDHSYVFLARDLSAVQYCSMKYELLHNSLVFLVSNKNINPELEGWSMEAPESLKRPRFEPEKPNFADTLNLRMFVGTWNVGGKSPQQGFNLTEWLRTPAPSDIYVLGFQEIVPLNAGNVLGAEDSGPAAKWLSLIRHALNSSEMDPEVGQYDNDATSPPPQMDQQLNLKPRVSFSDLLSLEDELQEEDFERVINSNWREEGSPSPPCLSRRRTSPMRSHYCLAASKQMVGIFLTVWVRADLNRHISNLKVSCVGRGIMGYLGNKGSISISMTLHEATFCFVCTHLTSGEKEGDELRRNSDVMEILKKTRFPQSHRVPGQPFSPDNILEHDKIIWLGDLNYRLTSSCGDTHELLKKNDWQALLKKDQLRIEQRAGRVFKGWEEGRIYFAPTYKYLTNSDHYVVQTSKSKDKRRTPAWCDRILWRGKGLKQMCYVRGESRFSDHRPVYSLFSVQVDVANRSKVRRSNTNSTNSRISSTTTSSLSSSSLARVQAEELLMLTRAQSCIETASRF</sequence>
<dbReference type="SMART" id="SM00128">
    <property type="entry name" value="IPPc"/>
    <property type="match status" value="1"/>
</dbReference>
<dbReference type="OrthoDB" id="62798at2759"/>
<evidence type="ECO:0000313" key="5">
    <source>
        <dbReference type="EMBL" id="KAF8397535.1"/>
    </source>
</evidence>
<dbReference type="InterPro" id="IPR000300">
    <property type="entry name" value="IPPc"/>
</dbReference>
<name>A0A834YZM2_TETSI</name>
<dbReference type="InterPro" id="IPR036691">
    <property type="entry name" value="Endo/exonu/phosph_ase_sf"/>
</dbReference>
<feature type="region of interest" description="Disordered" evidence="3">
    <location>
        <begin position="195"/>
        <end position="217"/>
    </location>
</feature>
<organism evidence="5 6">
    <name type="scientific">Tetracentron sinense</name>
    <name type="common">Spur-leaf</name>
    <dbReference type="NCBI Taxonomy" id="13715"/>
    <lineage>
        <taxon>Eukaryota</taxon>
        <taxon>Viridiplantae</taxon>
        <taxon>Streptophyta</taxon>
        <taxon>Embryophyta</taxon>
        <taxon>Tracheophyta</taxon>
        <taxon>Spermatophyta</taxon>
        <taxon>Magnoliopsida</taxon>
        <taxon>Trochodendrales</taxon>
        <taxon>Trochodendraceae</taxon>
        <taxon>Tetracentron</taxon>
    </lineage>
</organism>
<dbReference type="GO" id="GO:0034485">
    <property type="term" value="F:phosphatidylinositol-3,4,5-trisphosphate 5-phosphatase activity"/>
    <property type="evidence" value="ECO:0007669"/>
    <property type="project" value="TreeGrafter"/>
</dbReference>
<dbReference type="OMA" id="FACNSTP"/>
<evidence type="ECO:0000259" key="4">
    <source>
        <dbReference type="SMART" id="SM00128"/>
    </source>
</evidence>
<comment type="similarity">
    <text evidence="1">Belongs to the inositol polyphosphate 5-phosphatase family.</text>
</comment>
<reference evidence="5 6" key="1">
    <citation type="submission" date="2020-04" db="EMBL/GenBank/DDBJ databases">
        <title>Plant Genome Project.</title>
        <authorList>
            <person name="Zhang R.-G."/>
        </authorList>
    </citation>
    <scope>NUCLEOTIDE SEQUENCE [LARGE SCALE GENOMIC DNA]</scope>
    <source>
        <strain evidence="5">YNK0</strain>
        <tissue evidence="5">Leaf</tissue>
    </source>
</reference>
<evidence type="ECO:0000256" key="1">
    <source>
        <dbReference type="ARBA" id="ARBA00010768"/>
    </source>
</evidence>
<gene>
    <name evidence="5" type="ORF">HHK36_016453</name>
</gene>
<evidence type="ECO:0000256" key="3">
    <source>
        <dbReference type="SAM" id="MobiDB-lite"/>
    </source>
</evidence>
<proteinExistence type="inferred from homology"/>
<dbReference type="Gene3D" id="3.60.10.10">
    <property type="entry name" value="Endonuclease/exonuclease/phosphatase"/>
    <property type="match status" value="1"/>
</dbReference>
<dbReference type="PANTHER" id="PTHR45666">
    <property type="entry name" value="TYPE IV INOSITOL POLYPHOSPHATE 5-PHOSPHATASE 9"/>
    <property type="match status" value="1"/>
</dbReference>
<dbReference type="GO" id="GO:0004445">
    <property type="term" value="F:inositol-polyphosphate 5-phosphatase activity"/>
    <property type="evidence" value="ECO:0007669"/>
    <property type="project" value="InterPro"/>
</dbReference>
<keyword evidence="6" id="KW-1185">Reference proteome</keyword>
<dbReference type="EMBL" id="JABCRI010000011">
    <property type="protein sequence ID" value="KAF8397535.1"/>
    <property type="molecule type" value="Genomic_DNA"/>
</dbReference>
<dbReference type="SUPFAM" id="SSF56219">
    <property type="entry name" value="DNase I-like"/>
    <property type="match status" value="1"/>
</dbReference>
<evidence type="ECO:0000256" key="2">
    <source>
        <dbReference type="ARBA" id="ARBA00022801"/>
    </source>
</evidence>
<feature type="domain" description="Inositol polyphosphate-related phosphatase" evidence="4">
    <location>
        <begin position="121"/>
        <end position="509"/>
    </location>
</feature>
<dbReference type="PANTHER" id="PTHR45666:SF15">
    <property type="entry name" value="TYPE I INOSITOL POLYPHOSPHATE 5-PHOSPHATASE 8"/>
    <property type="match status" value="1"/>
</dbReference>
<accession>A0A834YZM2</accession>
<keyword evidence="2" id="KW-0378">Hydrolase</keyword>
<dbReference type="Proteomes" id="UP000655225">
    <property type="component" value="Unassembled WGS sequence"/>
</dbReference>
<comment type="caution">
    <text evidence="5">The sequence shown here is derived from an EMBL/GenBank/DDBJ whole genome shotgun (WGS) entry which is preliminary data.</text>
</comment>
<dbReference type="GO" id="GO:0004439">
    <property type="term" value="F:phosphatidylinositol-4,5-bisphosphate 5-phosphatase activity"/>
    <property type="evidence" value="ECO:0007669"/>
    <property type="project" value="TreeGrafter"/>
</dbReference>
<dbReference type="GO" id="GO:0046856">
    <property type="term" value="P:phosphatidylinositol dephosphorylation"/>
    <property type="evidence" value="ECO:0007669"/>
    <property type="project" value="InterPro"/>
</dbReference>
<dbReference type="Pfam" id="PF22669">
    <property type="entry name" value="Exo_endo_phos2"/>
    <property type="match status" value="2"/>
</dbReference>